<keyword evidence="3" id="KW-1185">Reference proteome</keyword>
<dbReference type="Proteomes" id="UP001595990">
    <property type="component" value="Unassembled WGS sequence"/>
</dbReference>
<reference evidence="3" key="1">
    <citation type="journal article" date="2019" name="Int. J. Syst. Evol. Microbiol.">
        <title>The Global Catalogue of Microorganisms (GCM) 10K type strain sequencing project: providing services to taxonomists for standard genome sequencing and annotation.</title>
        <authorList>
            <consortium name="The Broad Institute Genomics Platform"/>
            <consortium name="The Broad Institute Genome Sequencing Center for Infectious Disease"/>
            <person name="Wu L."/>
            <person name="Ma J."/>
        </authorList>
    </citation>
    <scope>NUCLEOTIDE SEQUENCE [LARGE SCALE GENOMIC DNA]</scope>
    <source>
        <strain evidence="3">CECT 8064</strain>
    </source>
</reference>
<sequence>MAVPVPTRSPQQGNTATAASETTEGLIGQVVNDSDTGRIGKVMDKVGPRYQLRRLDGGREWEAKGDSLEVVAPLRCKYIARLKDERRMALEAGRPDAAHLLTVAMCRHLRVMHP</sequence>
<organism evidence="2 3">
    <name type="scientific">Streptomyces ehimensis</name>
    <dbReference type="NCBI Taxonomy" id="68195"/>
    <lineage>
        <taxon>Bacteria</taxon>
        <taxon>Bacillati</taxon>
        <taxon>Actinomycetota</taxon>
        <taxon>Actinomycetes</taxon>
        <taxon>Kitasatosporales</taxon>
        <taxon>Streptomycetaceae</taxon>
        <taxon>Streptomyces</taxon>
    </lineage>
</organism>
<feature type="region of interest" description="Disordered" evidence="1">
    <location>
        <begin position="1"/>
        <end position="23"/>
    </location>
</feature>
<comment type="caution">
    <text evidence="2">The sequence shown here is derived from an EMBL/GenBank/DDBJ whole genome shotgun (WGS) entry which is preliminary data.</text>
</comment>
<dbReference type="EMBL" id="JBHSFS010000004">
    <property type="protein sequence ID" value="MFC4513237.1"/>
    <property type="molecule type" value="Genomic_DNA"/>
</dbReference>
<gene>
    <name evidence="2" type="ORF">ACFPEN_09845</name>
</gene>
<evidence type="ECO:0000313" key="2">
    <source>
        <dbReference type="EMBL" id="MFC4513237.1"/>
    </source>
</evidence>
<evidence type="ECO:0008006" key="4">
    <source>
        <dbReference type="Google" id="ProtNLM"/>
    </source>
</evidence>
<accession>A0ABV9BGY4</accession>
<name>A0ABV9BGY4_9ACTN</name>
<dbReference type="RefSeq" id="WP_358217600.1">
    <property type="nucleotide sequence ID" value="NZ_JBHSFS010000004.1"/>
</dbReference>
<protein>
    <recommendedName>
        <fullName evidence="4">DUF2171 domain-containing protein</fullName>
    </recommendedName>
</protein>
<feature type="compositionally biased region" description="Polar residues" evidence="1">
    <location>
        <begin position="8"/>
        <end position="23"/>
    </location>
</feature>
<proteinExistence type="predicted"/>
<evidence type="ECO:0000313" key="3">
    <source>
        <dbReference type="Proteomes" id="UP001595990"/>
    </source>
</evidence>
<evidence type="ECO:0000256" key="1">
    <source>
        <dbReference type="SAM" id="MobiDB-lite"/>
    </source>
</evidence>